<gene>
    <name evidence="2" type="ORF">MtrunA17_Chr1g0194021</name>
</gene>
<feature type="compositionally biased region" description="Polar residues" evidence="1">
    <location>
        <begin position="1"/>
        <end position="22"/>
    </location>
</feature>
<sequence>MAGGTHTTTSGEACTTRTQTTKKQPHDTPEHHPRRKHLTTTKQHHHLTKRPLNRNRDRPTTTQASHHRNHLKPWLPHSHNQDLKPDRNGQAGRNKGTRTERSQGMRTVVRSWRLNTPPRRRSTFWPAGFG</sequence>
<feature type="region of interest" description="Disordered" evidence="1">
    <location>
        <begin position="1"/>
        <end position="111"/>
    </location>
</feature>
<dbReference type="Proteomes" id="UP000265566">
    <property type="component" value="Chromosome 1"/>
</dbReference>
<name>A0A396JXE3_MEDTR</name>
<organism evidence="2">
    <name type="scientific">Medicago truncatula</name>
    <name type="common">Barrel medic</name>
    <name type="synonym">Medicago tribuloides</name>
    <dbReference type="NCBI Taxonomy" id="3880"/>
    <lineage>
        <taxon>Eukaryota</taxon>
        <taxon>Viridiplantae</taxon>
        <taxon>Streptophyta</taxon>
        <taxon>Embryophyta</taxon>
        <taxon>Tracheophyta</taxon>
        <taxon>Spermatophyta</taxon>
        <taxon>Magnoliopsida</taxon>
        <taxon>eudicotyledons</taxon>
        <taxon>Gunneridae</taxon>
        <taxon>Pentapetalae</taxon>
        <taxon>rosids</taxon>
        <taxon>fabids</taxon>
        <taxon>Fabales</taxon>
        <taxon>Fabaceae</taxon>
        <taxon>Papilionoideae</taxon>
        <taxon>50 kb inversion clade</taxon>
        <taxon>NPAAA clade</taxon>
        <taxon>Hologalegina</taxon>
        <taxon>IRL clade</taxon>
        <taxon>Trifolieae</taxon>
        <taxon>Medicago</taxon>
    </lineage>
</organism>
<evidence type="ECO:0000256" key="1">
    <source>
        <dbReference type="SAM" id="MobiDB-lite"/>
    </source>
</evidence>
<protein>
    <submittedName>
        <fullName evidence="2">Uncharacterized protein</fullName>
    </submittedName>
</protein>
<reference evidence="2" key="1">
    <citation type="journal article" date="2018" name="Nat. Plants">
        <title>Whole-genome landscape of Medicago truncatula symbiotic genes.</title>
        <authorList>
            <person name="Pecrix Y."/>
            <person name="Gamas P."/>
            <person name="Carrere S."/>
        </authorList>
    </citation>
    <scope>NUCLEOTIDE SEQUENCE</scope>
    <source>
        <tissue evidence="2">Leaves</tissue>
    </source>
</reference>
<comment type="caution">
    <text evidence="2">The sequence shown here is derived from an EMBL/GenBank/DDBJ whole genome shotgun (WGS) entry which is preliminary data.</text>
</comment>
<dbReference type="AlphaFoldDB" id="A0A396JXE3"/>
<dbReference type="EMBL" id="PSQE01000001">
    <property type="protein sequence ID" value="RHN80973.1"/>
    <property type="molecule type" value="Genomic_DNA"/>
</dbReference>
<proteinExistence type="predicted"/>
<dbReference type="Gramene" id="rna4960">
    <property type="protein sequence ID" value="RHN80973.1"/>
    <property type="gene ID" value="gene4960"/>
</dbReference>
<accession>A0A396JXE3</accession>
<feature type="compositionally biased region" description="Basic residues" evidence="1">
    <location>
        <begin position="32"/>
        <end position="53"/>
    </location>
</feature>
<evidence type="ECO:0000313" key="2">
    <source>
        <dbReference type="EMBL" id="RHN80973.1"/>
    </source>
</evidence>